<evidence type="ECO:0000256" key="5">
    <source>
        <dbReference type="ARBA" id="ARBA00022692"/>
    </source>
</evidence>
<evidence type="ECO:0000259" key="9">
    <source>
        <dbReference type="PROSITE" id="PS50928"/>
    </source>
</evidence>
<keyword evidence="3" id="KW-0813">Transport</keyword>
<dbReference type="CDD" id="cd06261">
    <property type="entry name" value="TM_PBP2"/>
    <property type="match status" value="1"/>
</dbReference>
<gene>
    <name evidence="10" type="ORF">LCGC14_0498020</name>
</gene>
<comment type="similarity">
    <text evidence="2">Belongs to the binding-protein-dependent transport system permease family. CysTW subfamily.</text>
</comment>
<dbReference type="InterPro" id="IPR035906">
    <property type="entry name" value="MetI-like_sf"/>
</dbReference>
<evidence type="ECO:0000256" key="1">
    <source>
        <dbReference type="ARBA" id="ARBA00004651"/>
    </source>
</evidence>
<evidence type="ECO:0000256" key="4">
    <source>
        <dbReference type="ARBA" id="ARBA00022475"/>
    </source>
</evidence>
<dbReference type="GO" id="GO:0055085">
    <property type="term" value="P:transmembrane transport"/>
    <property type="evidence" value="ECO:0007669"/>
    <property type="project" value="InterPro"/>
</dbReference>
<proteinExistence type="inferred from homology"/>
<dbReference type="InterPro" id="IPR000515">
    <property type="entry name" value="MetI-like"/>
</dbReference>
<evidence type="ECO:0000256" key="8">
    <source>
        <dbReference type="SAM" id="Phobius"/>
    </source>
</evidence>
<dbReference type="Pfam" id="PF00528">
    <property type="entry name" value="BPD_transp_1"/>
    <property type="match status" value="1"/>
</dbReference>
<evidence type="ECO:0000256" key="6">
    <source>
        <dbReference type="ARBA" id="ARBA00022989"/>
    </source>
</evidence>
<evidence type="ECO:0000313" key="10">
    <source>
        <dbReference type="EMBL" id="KKN63818.1"/>
    </source>
</evidence>
<comment type="caution">
    <text evidence="10">The sequence shown here is derived from an EMBL/GenBank/DDBJ whole genome shotgun (WGS) entry which is preliminary data.</text>
</comment>
<organism evidence="10">
    <name type="scientific">marine sediment metagenome</name>
    <dbReference type="NCBI Taxonomy" id="412755"/>
    <lineage>
        <taxon>unclassified sequences</taxon>
        <taxon>metagenomes</taxon>
        <taxon>ecological metagenomes</taxon>
    </lineage>
</organism>
<dbReference type="GO" id="GO:0005886">
    <property type="term" value="C:plasma membrane"/>
    <property type="evidence" value="ECO:0007669"/>
    <property type="project" value="UniProtKB-SubCell"/>
</dbReference>
<dbReference type="Gene3D" id="1.10.3720.10">
    <property type="entry name" value="MetI-like"/>
    <property type="match status" value="1"/>
</dbReference>
<keyword evidence="4" id="KW-1003">Cell membrane</keyword>
<evidence type="ECO:0000256" key="3">
    <source>
        <dbReference type="ARBA" id="ARBA00022448"/>
    </source>
</evidence>
<feature type="transmembrane region" description="Helical" evidence="8">
    <location>
        <begin position="167"/>
        <end position="186"/>
    </location>
</feature>
<keyword evidence="7 8" id="KW-0472">Membrane</keyword>
<dbReference type="InterPro" id="IPR051789">
    <property type="entry name" value="Bact_Polyamine_Transport"/>
</dbReference>
<sequence length="301" mass="32438">MIVREEGRSRSFYLLAIVFALFVVFLYGPVATILALSFQGPSGGLTFPMNGASLYWFERLWSGRGVVDIGSAFRRSLGLGLVVMVLTVCISVSAGLAFRKRFFGSTALFYAAIASLIVPSIVVSLGIALEFRVFDDLLRLAADSIGLGGLVGRGNSLGLFTSGLGAHLSWTLPFGLLIMFAVFNRLDPSYEEAARDLGATPWQGFRFVILPMIAPFLIGIALFGFTLSWDEIARSSQTMGATNTLPLELAALTTTVTTPEIYALGTSVTAVSFTVIFGTLALFLLAQRRRHRRGLAEPEGS</sequence>
<dbReference type="PROSITE" id="PS50928">
    <property type="entry name" value="ABC_TM1"/>
    <property type="match status" value="1"/>
</dbReference>
<feature type="transmembrane region" description="Helical" evidence="8">
    <location>
        <begin position="107"/>
        <end position="129"/>
    </location>
</feature>
<dbReference type="PANTHER" id="PTHR43848">
    <property type="entry name" value="PUTRESCINE TRANSPORT SYSTEM PERMEASE PROTEIN POTI"/>
    <property type="match status" value="1"/>
</dbReference>
<reference evidence="10" key="1">
    <citation type="journal article" date="2015" name="Nature">
        <title>Complex archaea that bridge the gap between prokaryotes and eukaryotes.</title>
        <authorList>
            <person name="Spang A."/>
            <person name="Saw J.H."/>
            <person name="Jorgensen S.L."/>
            <person name="Zaremba-Niedzwiedzka K."/>
            <person name="Martijn J."/>
            <person name="Lind A.E."/>
            <person name="van Eijk R."/>
            <person name="Schleper C."/>
            <person name="Guy L."/>
            <person name="Ettema T.J."/>
        </authorList>
    </citation>
    <scope>NUCLEOTIDE SEQUENCE</scope>
</reference>
<dbReference type="AlphaFoldDB" id="A0A0F9VDG4"/>
<keyword evidence="6 8" id="KW-1133">Transmembrane helix</keyword>
<dbReference type="EMBL" id="LAZR01000578">
    <property type="protein sequence ID" value="KKN63818.1"/>
    <property type="molecule type" value="Genomic_DNA"/>
</dbReference>
<feature type="domain" description="ABC transmembrane type-1" evidence="9">
    <location>
        <begin position="73"/>
        <end position="286"/>
    </location>
</feature>
<feature type="transmembrane region" description="Helical" evidence="8">
    <location>
        <begin position="77"/>
        <end position="98"/>
    </location>
</feature>
<evidence type="ECO:0000256" key="7">
    <source>
        <dbReference type="ARBA" id="ARBA00023136"/>
    </source>
</evidence>
<protein>
    <recommendedName>
        <fullName evidence="9">ABC transmembrane type-1 domain-containing protein</fullName>
    </recommendedName>
</protein>
<feature type="transmembrane region" description="Helical" evidence="8">
    <location>
        <begin position="261"/>
        <end position="285"/>
    </location>
</feature>
<dbReference type="SUPFAM" id="SSF161098">
    <property type="entry name" value="MetI-like"/>
    <property type="match status" value="1"/>
</dbReference>
<keyword evidence="5 8" id="KW-0812">Transmembrane</keyword>
<accession>A0A0F9VDG4</accession>
<comment type="subcellular location">
    <subcellularLocation>
        <location evidence="1">Cell membrane</location>
        <topology evidence="1">Multi-pass membrane protein</topology>
    </subcellularLocation>
</comment>
<feature type="transmembrane region" description="Helical" evidence="8">
    <location>
        <begin position="12"/>
        <end position="38"/>
    </location>
</feature>
<dbReference type="PANTHER" id="PTHR43848:SF2">
    <property type="entry name" value="PUTRESCINE TRANSPORT SYSTEM PERMEASE PROTEIN POTI"/>
    <property type="match status" value="1"/>
</dbReference>
<evidence type="ECO:0000256" key="2">
    <source>
        <dbReference type="ARBA" id="ARBA00007069"/>
    </source>
</evidence>
<name>A0A0F9VDG4_9ZZZZ</name>
<feature type="transmembrane region" description="Helical" evidence="8">
    <location>
        <begin position="207"/>
        <end position="229"/>
    </location>
</feature>